<keyword evidence="1" id="KW-0175">Coiled coil</keyword>
<evidence type="ECO:0000256" key="1">
    <source>
        <dbReference type="SAM" id="Coils"/>
    </source>
</evidence>
<dbReference type="OrthoDB" id="10611319at2759"/>
<evidence type="ECO:0000313" key="3">
    <source>
        <dbReference type="Proteomes" id="UP001165121"/>
    </source>
</evidence>
<dbReference type="AlphaFoldDB" id="A0A9W6XZC5"/>
<organism evidence="2 3">
    <name type="scientific">Phytophthora fragariaefolia</name>
    <dbReference type="NCBI Taxonomy" id="1490495"/>
    <lineage>
        <taxon>Eukaryota</taxon>
        <taxon>Sar</taxon>
        <taxon>Stramenopiles</taxon>
        <taxon>Oomycota</taxon>
        <taxon>Peronosporomycetes</taxon>
        <taxon>Peronosporales</taxon>
        <taxon>Peronosporaceae</taxon>
        <taxon>Phytophthora</taxon>
    </lineage>
</organism>
<feature type="coiled-coil region" evidence="1">
    <location>
        <begin position="148"/>
        <end position="182"/>
    </location>
</feature>
<dbReference type="EMBL" id="BSXT01002359">
    <property type="protein sequence ID" value="GMF48481.1"/>
    <property type="molecule type" value="Genomic_DNA"/>
</dbReference>
<accession>A0A9W6XZC5</accession>
<reference evidence="2" key="1">
    <citation type="submission" date="2023-04" db="EMBL/GenBank/DDBJ databases">
        <title>Phytophthora fragariaefolia NBRC 109709.</title>
        <authorList>
            <person name="Ichikawa N."/>
            <person name="Sato H."/>
            <person name="Tonouchi N."/>
        </authorList>
    </citation>
    <scope>NUCLEOTIDE SEQUENCE</scope>
    <source>
        <strain evidence="2">NBRC 109709</strain>
    </source>
</reference>
<name>A0A9W6XZC5_9STRA</name>
<protein>
    <submittedName>
        <fullName evidence="2">Unnamed protein product</fullName>
    </submittedName>
</protein>
<evidence type="ECO:0000313" key="2">
    <source>
        <dbReference type="EMBL" id="GMF48481.1"/>
    </source>
</evidence>
<keyword evidence="3" id="KW-1185">Reference proteome</keyword>
<gene>
    <name evidence="2" type="ORF">Pfra01_001874700</name>
</gene>
<comment type="caution">
    <text evidence="2">The sequence shown here is derived from an EMBL/GenBank/DDBJ whole genome shotgun (WGS) entry which is preliminary data.</text>
</comment>
<proteinExistence type="predicted"/>
<dbReference type="Proteomes" id="UP001165121">
    <property type="component" value="Unassembled WGS sequence"/>
</dbReference>
<sequence length="225" mass="24910">MLASMLKDASAETSERVIAVLGSRLEAMTRVVVGLHLEPSIRGDRRVRSKMESAKCQDDVVSAVAPDSRVGADNPLDVAVLRAQGYAAETAQASAERELAKETFRRENAAAVTSSTTKELAETRRQLQISRDIAARYQHDASTLSAVVELHKELYQRMENRVKAAEDSVQRLTSQLSREREVFKAAVTANTAQSRRLQISCRLPVRRMFRPRPTSVVGMKTSKSV</sequence>